<dbReference type="RefSeq" id="WP_116723397.1">
    <property type="nucleotide sequence ID" value="NZ_QCZI01000001.1"/>
</dbReference>
<dbReference type="PANTHER" id="PTHR30273:SF2">
    <property type="entry name" value="PROTEIN FECR"/>
    <property type="match status" value="1"/>
</dbReference>
<dbReference type="GO" id="GO:0016989">
    <property type="term" value="F:sigma factor antagonist activity"/>
    <property type="evidence" value="ECO:0007669"/>
    <property type="project" value="TreeGrafter"/>
</dbReference>
<evidence type="ECO:0000313" key="5">
    <source>
        <dbReference type="Proteomes" id="UP000245449"/>
    </source>
</evidence>
<evidence type="ECO:0000313" key="4">
    <source>
        <dbReference type="EMBL" id="PWA07250.1"/>
    </source>
</evidence>
<protein>
    <submittedName>
        <fullName evidence="4">Iron dicitrate transport regulator FecR</fullName>
    </submittedName>
</protein>
<keyword evidence="5" id="KW-1185">Reference proteome</keyword>
<feature type="domain" description="Protein FecR C-terminal" evidence="3">
    <location>
        <begin position="229"/>
        <end position="295"/>
    </location>
</feature>
<dbReference type="EMBL" id="QCZI01000001">
    <property type="protein sequence ID" value="PWA07250.1"/>
    <property type="molecule type" value="Genomic_DNA"/>
</dbReference>
<keyword evidence="1" id="KW-0472">Membrane</keyword>
<gene>
    <name evidence="4" type="ORF">DB895_00565</name>
</gene>
<proteinExistence type="predicted"/>
<comment type="caution">
    <text evidence="4">The sequence shown here is derived from an EMBL/GenBank/DDBJ whole genome shotgun (WGS) entry which is preliminary data.</text>
</comment>
<dbReference type="InterPro" id="IPR012373">
    <property type="entry name" value="Ferrdict_sens_TM"/>
</dbReference>
<feature type="domain" description="FecR protein" evidence="2">
    <location>
        <begin position="100"/>
        <end position="189"/>
    </location>
</feature>
<dbReference type="Gene3D" id="3.55.50.30">
    <property type="match status" value="1"/>
</dbReference>
<dbReference type="Proteomes" id="UP000245449">
    <property type="component" value="Unassembled WGS sequence"/>
</dbReference>
<dbReference type="InterPro" id="IPR006860">
    <property type="entry name" value="FecR"/>
</dbReference>
<dbReference type="Pfam" id="PF04773">
    <property type="entry name" value="FecR"/>
    <property type="match status" value="1"/>
</dbReference>
<sequence length="299" mass="34768">MEEKYELAKWLAGEMSDEELINFQNTKEYTTYARIKQYSNELEAPPFDEKKLYESIIKRQNKKGNVISMYKNWVFKIAAVLIIGLGVIFVMQNFTTQTQSAGNGKKTTFTLPDYSEVVLNAGSEIEYKKWNWDNNRKLELNGEAYFRVAKGKRFEVATNLGKVTVLGTQFNVKARKNRFDVTCFEGRVKVNYKDKEILLTYGQSVTFENERQIDSKIDVSKPEWLENKIAFNTENLQRIIDEIERQYDVSIEVKPNYSDELFTGKIPTDDLNVALKIIATTYHFEIKKIGTNKIYLEGK</sequence>
<dbReference type="Gene3D" id="2.60.120.1440">
    <property type="match status" value="1"/>
</dbReference>
<dbReference type="PIRSF" id="PIRSF018266">
    <property type="entry name" value="FecR"/>
    <property type="match status" value="1"/>
</dbReference>
<dbReference type="PANTHER" id="PTHR30273">
    <property type="entry name" value="PERIPLASMIC SIGNAL SENSOR AND SIGMA FACTOR ACTIVATOR FECR-RELATED"/>
    <property type="match status" value="1"/>
</dbReference>
<name>A0A2U1JPZ2_9FLAO</name>
<dbReference type="OrthoDB" id="1097347at2"/>
<organism evidence="4 5">
    <name type="scientific">Flavobacterium psychrotolerans</name>
    <dbReference type="NCBI Taxonomy" id="2169410"/>
    <lineage>
        <taxon>Bacteria</taxon>
        <taxon>Pseudomonadati</taxon>
        <taxon>Bacteroidota</taxon>
        <taxon>Flavobacteriia</taxon>
        <taxon>Flavobacteriales</taxon>
        <taxon>Flavobacteriaceae</taxon>
        <taxon>Flavobacterium</taxon>
    </lineage>
</organism>
<evidence type="ECO:0000259" key="2">
    <source>
        <dbReference type="Pfam" id="PF04773"/>
    </source>
</evidence>
<dbReference type="AlphaFoldDB" id="A0A2U1JPZ2"/>
<keyword evidence="1" id="KW-0812">Transmembrane</keyword>
<accession>A0A2U1JPZ2</accession>
<keyword evidence="1" id="KW-1133">Transmembrane helix</keyword>
<evidence type="ECO:0000259" key="3">
    <source>
        <dbReference type="Pfam" id="PF16344"/>
    </source>
</evidence>
<dbReference type="Pfam" id="PF16344">
    <property type="entry name" value="FecR_C"/>
    <property type="match status" value="1"/>
</dbReference>
<feature type="transmembrane region" description="Helical" evidence="1">
    <location>
        <begin position="73"/>
        <end position="91"/>
    </location>
</feature>
<evidence type="ECO:0000256" key="1">
    <source>
        <dbReference type="SAM" id="Phobius"/>
    </source>
</evidence>
<reference evidence="4 5" key="1">
    <citation type="submission" date="2018-04" db="EMBL/GenBank/DDBJ databases">
        <title>Flavobacterium sp. nov., isolated from glacier ice.</title>
        <authorList>
            <person name="Liu Q."/>
            <person name="Xin Y.-H."/>
        </authorList>
    </citation>
    <scope>NUCLEOTIDE SEQUENCE [LARGE SCALE GENOMIC DNA]</scope>
    <source>
        <strain evidence="4 5">RB1R5</strain>
    </source>
</reference>
<dbReference type="InterPro" id="IPR032508">
    <property type="entry name" value="FecR_C"/>
</dbReference>